<evidence type="ECO:0000256" key="2">
    <source>
        <dbReference type="ARBA" id="ARBA00010386"/>
    </source>
</evidence>
<dbReference type="GO" id="GO:0071013">
    <property type="term" value="C:catalytic step 2 spliceosome"/>
    <property type="evidence" value="ECO:0007669"/>
    <property type="project" value="TreeGrafter"/>
</dbReference>
<proteinExistence type="inferred from homology"/>
<dbReference type="AlphaFoldDB" id="A0A093VMW0"/>
<keyword evidence="7" id="KW-0539">Nucleus</keyword>
<keyword evidence="3" id="KW-0507">mRNA processing</keyword>
<feature type="region of interest" description="Disordered" evidence="8">
    <location>
        <begin position="1"/>
        <end position="165"/>
    </location>
</feature>
<keyword evidence="5" id="KW-0804">Transcription</keyword>
<keyword evidence="6" id="KW-0508">mRNA splicing</keyword>
<evidence type="ECO:0000256" key="8">
    <source>
        <dbReference type="SAM" id="MobiDB-lite"/>
    </source>
</evidence>
<keyword evidence="4" id="KW-0805">Transcription regulation</keyword>
<evidence type="ECO:0000313" key="10">
    <source>
        <dbReference type="EMBL" id="KFX51344.1"/>
    </source>
</evidence>
<dbReference type="InterPro" id="IPR006786">
    <property type="entry name" value="Pinin_SDK_MemA"/>
</dbReference>
<feature type="compositionally biased region" description="Acidic residues" evidence="8">
    <location>
        <begin position="298"/>
        <end position="313"/>
    </location>
</feature>
<evidence type="ECO:0000259" key="9">
    <source>
        <dbReference type="Pfam" id="PF04696"/>
    </source>
</evidence>
<evidence type="ECO:0000256" key="1">
    <source>
        <dbReference type="ARBA" id="ARBA00004123"/>
    </source>
</evidence>
<gene>
    <name evidence="10" type="ORF">GQ26_0051670</name>
</gene>
<dbReference type="HOGENOM" id="CLU_049352_2_0_1"/>
<evidence type="ECO:0000256" key="3">
    <source>
        <dbReference type="ARBA" id="ARBA00022664"/>
    </source>
</evidence>
<organism evidence="10">
    <name type="scientific">Talaromyces marneffei PM1</name>
    <dbReference type="NCBI Taxonomy" id="1077442"/>
    <lineage>
        <taxon>Eukaryota</taxon>
        <taxon>Fungi</taxon>
        <taxon>Dikarya</taxon>
        <taxon>Ascomycota</taxon>
        <taxon>Pezizomycotina</taxon>
        <taxon>Eurotiomycetes</taxon>
        <taxon>Eurotiomycetidae</taxon>
        <taxon>Eurotiales</taxon>
        <taxon>Trichocomaceae</taxon>
        <taxon>Talaromyces</taxon>
        <taxon>Talaromyces sect. Talaromyces</taxon>
    </lineage>
</organism>
<comment type="subcellular location">
    <subcellularLocation>
        <location evidence="1">Nucleus</location>
    </subcellularLocation>
</comment>
<evidence type="ECO:0000256" key="6">
    <source>
        <dbReference type="ARBA" id="ARBA00023187"/>
    </source>
</evidence>
<comment type="similarity">
    <text evidence="2">Belongs to the pinin family.</text>
</comment>
<dbReference type="GO" id="GO:0008380">
    <property type="term" value="P:RNA splicing"/>
    <property type="evidence" value="ECO:0007669"/>
    <property type="project" value="UniProtKB-KW"/>
</dbReference>
<dbReference type="InterPro" id="IPR039853">
    <property type="entry name" value="Pinin"/>
</dbReference>
<reference evidence="10" key="1">
    <citation type="journal article" date="2014" name="PLoS Genet.">
        <title>Signature Gene Expression Reveals Novel Clues to the Molecular Mechanisms of Dimorphic Transition in Penicillium marneffei.</title>
        <authorList>
            <person name="Yang E."/>
            <person name="Wang G."/>
            <person name="Cai J."/>
            <person name="Woo P.C."/>
            <person name="Lau S.K."/>
            <person name="Yuen K.-Y."/>
            <person name="Chow W.-N."/>
            <person name="Lin X."/>
        </authorList>
    </citation>
    <scope>NUCLEOTIDE SEQUENCE [LARGE SCALE GENOMIC DNA]</scope>
    <source>
        <strain evidence="10">PM1</strain>
    </source>
</reference>
<feature type="compositionally biased region" description="Basic and acidic residues" evidence="8">
    <location>
        <begin position="116"/>
        <end position="159"/>
    </location>
</feature>
<name>A0A093VMW0_TALMA</name>
<dbReference type="PANTHER" id="PTHR12707">
    <property type="entry name" value="PINN"/>
    <property type="match status" value="1"/>
</dbReference>
<evidence type="ECO:0000256" key="4">
    <source>
        <dbReference type="ARBA" id="ARBA00023015"/>
    </source>
</evidence>
<feature type="region of interest" description="Disordered" evidence="8">
    <location>
        <begin position="189"/>
        <end position="313"/>
    </location>
</feature>
<accession>A0A093VMW0</accession>
<feature type="compositionally biased region" description="Basic and acidic residues" evidence="8">
    <location>
        <begin position="253"/>
        <end position="297"/>
    </location>
</feature>
<dbReference type="PANTHER" id="PTHR12707:SF0">
    <property type="entry name" value="PININ"/>
    <property type="match status" value="1"/>
</dbReference>
<feature type="compositionally biased region" description="Polar residues" evidence="8">
    <location>
        <begin position="104"/>
        <end position="113"/>
    </location>
</feature>
<evidence type="ECO:0000256" key="5">
    <source>
        <dbReference type="ARBA" id="ARBA00023163"/>
    </source>
</evidence>
<feature type="compositionally biased region" description="Basic and acidic residues" evidence="8">
    <location>
        <begin position="46"/>
        <end position="59"/>
    </location>
</feature>
<dbReference type="Pfam" id="PF04696">
    <property type="entry name" value="Pinin_SDK_memA"/>
    <property type="match status" value="1"/>
</dbReference>
<sequence>MAEETLASAVSVPQAQELEPLPPLPDAGHKRRQSSVSETGTKRRRISVDGDRHQHERSPDNLNYDDNTRQSPSQQPTRPAGRKVAAAAEERKRGQRLFGGLLGTLSQSSATSAQKRRADIEQRQQAKLKLQDEQHSEKKRRGKEELVEERRRQQKELERASMTVRHQNMLQSAGFLRTKVEPVLLWRPFELRAEDEDKVSKQRQEAKDTITREESEFEDRWRQREQEEENIRNENGKAPEVSNEPPLEPPAGKTRDTDKDTSNQSEKKAKEKGNGEPATDKGEQNTDATHHLSRHEDEGEEVMEEDKEDMVLY</sequence>
<feature type="compositionally biased region" description="Basic and acidic residues" evidence="8">
    <location>
        <begin position="198"/>
        <end position="237"/>
    </location>
</feature>
<dbReference type="eggNOG" id="KOG3756">
    <property type="taxonomic scope" value="Eukaryota"/>
</dbReference>
<dbReference type="EMBL" id="JPOX01000005">
    <property type="protein sequence ID" value="KFX51344.1"/>
    <property type="molecule type" value="Genomic_DNA"/>
</dbReference>
<protein>
    <submittedName>
        <fullName evidence="10">Pinin like 1</fullName>
    </submittedName>
</protein>
<evidence type="ECO:0000256" key="7">
    <source>
        <dbReference type="ARBA" id="ARBA00023242"/>
    </source>
</evidence>
<feature type="domain" description="Pinin/SDK/MemA protein" evidence="9">
    <location>
        <begin position="89"/>
        <end position="204"/>
    </location>
</feature>
<dbReference type="GO" id="GO:0006397">
    <property type="term" value="P:mRNA processing"/>
    <property type="evidence" value="ECO:0007669"/>
    <property type="project" value="UniProtKB-KW"/>
</dbReference>
<feature type="compositionally biased region" description="Polar residues" evidence="8">
    <location>
        <begin position="60"/>
        <end position="77"/>
    </location>
</feature>
<comment type="caution">
    <text evidence="10">The sequence shown here is derived from an EMBL/GenBank/DDBJ whole genome shotgun (WGS) entry which is preliminary data.</text>
</comment>